<dbReference type="RefSeq" id="WP_238380801.1">
    <property type="nucleotide sequence ID" value="NZ_FNCA01000007.1"/>
</dbReference>
<organism evidence="3 4">
    <name type="scientific">Methanolobus vulcani</name>
    <dbReference type="NCBI Taxonomy" id="38026"/>
    <lineage>
        <taxon>Archaea</taxon>
        <taxon>Methanobacteriati</taxon>
        <taxon>Methanobacteriota</taxon>
        <taxon>Stenosarchaea group</taxon>
        <taxon>Methanomicrobia</taxon>
        <taxon>Methanosarcinales</taxon>
        <taxon>Methanosarcinaceae</taxon>
        <taxon>Methanolobus</taxon>
    </lineage>
</organism>
<evidence type="ECO:0008006" key="5">
    <source>
        <dbReference type="Google" id="ProtNLM"/>
    </source>
</evidence>
<accession>A0A7Z7B0H2</accession>
<evidence type="ECO:0000256" key="2">
    <source>
        <dbReference type="ARBA" id="ARBA00022490"/>
    </source>
</evidence>
<dbReference type="Proteomes" id="UP000199259">
    <property type="component" value="Unassembled WGS sequence"/>
</dbReference>
<dbReference type="AlphaFoldDB" id="A0A7Z7B0H2"/>
<keyword evidence="2" id="KW-0963">Cytoplasm</keyword>
<reference evidence="3 4" key="1">
    <citation type="submission" date="2016-10" db="EMBL/GenBank/DDBJ databases">
        <authorList>
            <person name="Varghese N."/>
            <person name="Submissions S."/>
        </authorList>
    </citation>
    <scope>NUCLEOTIDE SEQUENCE [LARGE SCALE GENOMIC DNA]</scope>
    <source>
        <strain evidence="3 4">PL 12/M</strain>
    </source>
</reference>
<proteinExistence type="predicted"/>
<name>A0A7Z7B0H2_9EURY</name>
<dbReference type="PANTHER" id="PTHR31661:SF1">
    <property type="entry name" value="CDAN1-INTERACTING NUCLEASE 1"/>
    <property type="match status" value="1"/>
</dbReference>
<evidence type="ECO:0000313" key="3">
    <source>
        <dbReference type="EMBL" id="SDG10956.1"/>
    </source>
</evidence>
<sequence length="261" mass="30830">MRMDIETYNKIYESLESVDDVKKLSRQFSQPIGTLHSILNQKTVTKVKRNFSRVKSKSPRHLKQWRKGKSIIEIAKKNDIPATLMVSMLLKEMGIPKKGFIRNIDEQPDGRLKREVIAAMDSDFFFSPKAHELHAEKGEMGESILAEWLGEHEITYRSENDLRAEGFSKTPDFLLDSEIVIDGIDIFWIESKALFGDEKEHEYYIKKQFREYEENYGTGMIVYWYGYIDTLSYNGNLIKDYRFFDKDRDTIEELLNFKTYW</sequence>
<keyword evidence="4" id="KW-1185">Reference proteome</keyword>
<dbReference type="InterPro" id="IPR029404">
    <property type="entry name" value="CDIN1"/>
</dbReference>
<evidence type="ECO:0000256" key="1">
    <source>
        <dbReference type="ARBA" id="ARBA00004496"/>
    </source>
</evidence>
<gene>
    <name evidence="3" type="ORF">SAMN04488589_2181</name>
</gene>
<comment type="subcellular location">
    <subcellularLocation>
        <location evidence="1">Cytoplasm</location>
    </subcellularLocation>
</comment>
<dbReference type="Pfam" id="PF14811">
    <property type="entry name" value="TPD"/>
    <property type="match status" value="1"/>
</dbReference>
<evidence type="ECO:0000313" key="4">
    <source>
        <dbReference type="Proteomes" id="UP000199259"/>
    </source>
</evidence>
<protein>
    <recommendedName>
        <fullName evidence="5">TPD domain-containing protein</fullName>
    </recommendedName>
</protein>
<dbReference type="GO" id="GO:0005737">
    <property type="term" value="C:cytoplasm"/>
    <property type="evidence" value="ECO:0007669"/>
    <property type="project" value="UniProtKB-SubCell"/>
</dbReference>
<dbReference type="EMBL" id="FNCA01000007">
    <property type="protein sequence ID" value="SDG10956.1"/>
    <property type="molecule type" value="Genomic_DNA"/>
</dbReference>
<comment type="caution">
    <text evidence="3">The sequence shown here is derived from an EMBL/GenBank/DDBJ whole genome shotgun (WGS) entry which is preliminary data.</text>
</comment>
<dbReference type="PANTHER" id="PTHR31661">
    <property type="entry name" value="SIMILAR TO CDNA SEQUENCE BC052040"/>
    <property type="match status" value="1"/>
</dbReference>